<dbReference type="RefSeq" id="XP_044569004.1">
    <property type="nucleotide sequence ID" value="XM_044711216.1"/>
</dbReference>
<keyword evidence="1" id="KW-0175">Coiled coil</keyword>
<feature type="coiled-coil region" evidence="1">
    <location>
        <begin position="107"/>
        <end position="134"/>
    </location>
</feature>
<keyword evidence="4" id="KW-1185">Reference proteome</keyword>
<evidence type="ECO:0000313" key="3">
    <source>
        <dbReference type="EMBL" id="KAF0984291.1"/>
    </source>
</evidence>
<dbReference type="AlphaFoldDB" id="A0A6A5CAM4"/>
<feature type="compositionally biased region" description="Polar residues" evidence="2">
    <location>
        <begin position="35"/>
        <end position="45"/>
    </location>
</feature>
<name>A0A6A5CAM4_NAEFO</name>
<comment type="caution">
    <text evidence="3">The sequence shown here is derived from an EMBL/GenBank/DDBJ whole genome shotgun (WGS) entry which is preliminary data.</text>
</comment>
<feature type="compositionally biased region" description="Low complexity" evidence="2">
    <location>
        <begin position="75"/>
        <end position="92"/>
    </location>
</feature>
<dbReference type="VEuPathDB" id="AmoebaDB:NF0001330"/>
<gene>
    <name evidence="3" type="ORF">FDP41_007468</name>
</gene>
<feature type="compositionally biased region" description="Low complexity" evidence="2">
    <location>
        <begin position="46"/>
        <end position="59"/>
    </location>
</feature>
<reference evidence="3 4" key="1">
    <citation type="journal article" date="2019" name="Sci. Rep.">
        <title>Nanopore sequencing improves the draft genome of the human pathogenic amoeba Naegleria fowleri.</title>
        <authorList>
            <person name="Liechti N."/>
            <person name="Schurch N."/>
            <person name="Bruggmann R."/>
            <person name="Wittwer M."/>
        </authorList>
    </citation>
    <scope>NUCLEOTIDE SEQUENCE [LARGE SCALE GENOMIC DNA]</scope>
    <source>
        <strain evidence="3 4">ATCC 30894</strain>
    </source>
</reference>
<feature type="compositionally biased region" description="Basic residues" evidence="2">
    <location>
        <begin position="11"/>
        <end position="34"/>
    </location>
</feature>
<organism evidence="3 4">
    <name type="scientific">Naegleria fowleri</name>
    <name type="common">Brain eating amoeba</name>
    <dbReference type="NCBI Taxonomy" id="5763"/>
    <lineage>
        <taxon>Eukaryota</taxon>
        <taxon>Discoba</taxon>
        <taxon>Heterolobosea</taxon>
        <taxon>Tetramitia</taxon>
        <taxon>Eutetramitia</taxon>
        <taxon>Vahlkampfiidae</taxon>
        <taxon>Naegleria</taxon>
    </lineage>
</organism>
<dbReference type="GeneID" id="68114686"/>
<evidence type="ECO:0000313" key="4">
    <source>
        <dbReference type="Proteomes" id="UP000444721"/>
    </source>
</evidence>
<feature type="region of interest" description="Disordered" evidence="2">
    <location>
        <begin position="1"/>
        <end position="97"/>
    </location>
</feature>
<evidence type="ECO:0000256" key="2">
    <source>
        <dbReference type="SAM" id="MobiDB-lite"/>
    </source>
</evidence>
<sequence length="150" mass="17329">MLSALTPPIHSSKKKKHPSSSTRKQQHYHHHHYTPNRNKGTNGNIQNSVFSSPPFQSSVLAHPEDSMILSDDVPSNSNNNNNTCTSTNNSTKTSEEDKDLKIEEYLMKQMRLKQEQLTNLMNQMVEQLKSHEARNCEEIDQIFQAMRHWN</sequence>
<dbReference type="EMBL" id="VFQX01000003">
    <property type="protein sequence ID" value="KAF0984291.1"/>
    <property type="molecule type" value="Genomic_DNA"/>
</dbReference>
<dbReference type="VEuPathDB" id="AmoebaDB:FDP41_007468"/>
<dbReference type="Proteomes" id="UP000444721">
    <property type="component" value="Unassembled WGS sequence"/>
</dbReference>
<proteinExistence type="predicted"/>
<accession>A0A6A5CAM4</accession>
<evidence type="ECO:0000256" key="1">
    <source>
        <dbReference type="SAM" id="Coils"/>
    </source>
</evidence>
<protein>
    <submittedName>
        <fullName evidence="3">Uncharacterized protein</fullName>
    </submittedName>
</protein>